<reference evidence="6 8" key="2">
    <citation type="submission" date="2018-02" db="EMBL/GenBank/DDBJ databases">
        <title>Bacteriophage NCPPB3778 and a type I-E CRISPR drive the evolution of the US Biological Select Agent, Rathayibacter toxicus.</title>
        <authorList>
            <person name="Davis E.W.II."/>
            <person name="Tabima J.F."/>
            <person name="Weisberg A.J."/>
            <person name="Lopes L.D."/>
            <person name="Wiseman M.S."/>
            <person name="Wiseman M.S."/>
            <person name="Pupko T."/>
            <person name="Belcher M.S."/>
            <person name="Sechler A.J."/>
            <person name="Tancos M.A."/>
            <person name="Schroeder B.K."/>
            <person name="Murray T.D."/>
            <person name="Luster D.G."/>
            <person name="Schneider W.L."/>
            <person name="Rogers E."/>
            <person name="Andreote F.D."/>
            <person name="Grunwald N.J."/>
            <person name="Putnam M.L."/>
            <person name="Chang J.H."/>
        </authorList>
    </citation>
    <scope>NUCLEOTIDE SEQUENCE [LARGE SCALE GENOMIC DNA]</scope>
    <source>
        <strain evidence="6 8">FH99</strain>
    </source>
</reference>
<dbReference type="InterPro" id="IPR029061">
    <property type="entry name" value="THDP-binding"/>
</dbReference>
<name>A0A0C5BDR9_9MICO</name>
<dbReference type="PANTHER" id="PTHR42818:SF1">
    <property type="entry name" value="SULFOPYRUVATE DECARBOXYLASE"/>
    <property type="match status" value="1"/>
</dbReference>
<evidence type="ECO:0000313" key="5">
    <source>
        <dbReference type="EMBL" id="KKM46105.1"/>
    </source>
</evidence>
<dbReference type="GO" id="GO:0016831">
    <property type="term" value="F:carboxy-lyase activity"/>
    <property type="evidence" value="ECO:0007669"/>
    <property type="project" value="UniProtKB-KW"/>
</dbReference>
<evidence type="ECO:0000256" key="3">
    <source>
        <dbReference type="ARBA" id="ARBA00023239"/>
    </source>
</evidence>
<feature type="domain" description="Thiamine pyrophosphate enzyme TPP-binding" evidence="4">
    <location>
        <begin position="40"/>
        <end position="112"/>
    </location>
</feature>
<keyword evidence="7" id="KW-1185">Reference proteome</keyword>
<keyword evidence="3" id="KW-0456">Lyase</keyword>
<evidence type="ECO:0000259" key="4">
    <source>
        <dbReference type="Pfam" id="PF02775"/>
    </source>
</evidence>
<evidence type="ECO:0000313" key="6">
    <source>
        <dbReference type="EMBL" id="PPI16211.1"/>
    </source>
</evidence>
<dbReference type="GeneID" id="93667914"/>
<dbReference type="Gene3D" id="3.40.50.970">
    <property type="match status" value="1"/>
</dbReference>
<dbReference type="InterPro" id="IPR051818">
    <property type="entry name" value="TPP_dependent_decarboxylase"/>
</dbReference>
<dbReference type="eggNOG" id="COG0028">
    <property type="taxonomic scope" value="Bacteria"/>
</dbReference>
<keyword evidence="2" id="KW-0786">Thiamine pyrophosphate</keyword>
<dbReference type="InterPro" id="IPR011766">
    <property type="entry name" value="TPP_enzyme_TPP-bd"/>
</dbReference>
<dbReference type="PATRIC" id="fig|145458.7.peg.535"/>
<accession>A0A0C5BDR9</accession>
<dbReference type="RefSeq" id="WP_027692652.1">
    <property type="nucleotide sequence ID" value="NZ_CP010848.1"/>
</dbReference>
<dbReference type="OrthoDB" id="9785953at2"/>
<keyword evidence="6" id="KW-0670">Pyruvate</keyword>
<keyword evidence="1" id="KW-0210">Decarboxylase</keyword>
<dbReference type="AlphaFoldDB" id="A0A0C5BDR9"/>
<evidence type="ECO:0000313" key="7">
    <source>
        <dbReference type="Proteomes" id="UP000052979"/>
    </source>
</evidence>
<sequence length="184" mass="19532">MLDPRDAITDLVSRFPESIFVSTCGFITRDLLAVADRPKNFYLVGSMGMALPVAVGIAMTRPHDHLVVLDGDGSFAMNLGASALMGNHRLRITHAVLDNGRHESTGGQQTVGIADFRALGYGLGYDDVREIDVLPDPHKIGASGSTLVRYLCGTRSAGAGPRLELAPEQLAARFRAAISTEAAA</sequence>
<dbReference type="EMBL" id="LBFI01000024">
    <property type="protein sequence ID" value="KKM46105.1"/>
    <property type="molecule type" value="Genomic_DNA"/>
</dbReference>
<dbReference type="GO" id="GO:0030976">
    <property type="term" value="F:thiamine pyrophosphate binding"/>
    <property type="evidence" value="ECO:0007669"/>
    <property type="project" value="InterPro"/>
</dbReference>
<evidence type="ECO:0000256" key="2">
    <source>
        <dbReference type="ARBA" id="ARBA00023052"/>
    </source>
</evidence>
<comment type="caution">
    <text evidence="5">The sequence shown here is derived from an EMBL/GenBank/DDBJ whole genome shotgun (WGS) entry which is preliminary data.</text>
</comment>
<gene>
    <name evidence="6" type="ORF">C5C51_02025</name>
    <name evidence="5" type="ORF">VT73_03260</name>
</gene>
<dbReference type="Proteomes" id="UP000237966">
    <property type="component" value="Unassembled WGS sequence"/>
</dbReference>
<dbReference type="STRING" id="145458.APU90_04225"/>
<protein>
    <submittedName>
        <fullName evidence="6">Phosphonopyruvate decarboxylase</fullName>
    </submittedName>
</protein>
<dbReference type="Pfam" id="PF02775">
    <property type="entry name" value="TPP_enzyme_C"/>
    <property type="match status" value="1"/>
</dbReference>
<evidence type="ECO:0000256" key="1">
    <source>
        <dbReference type="ARBA" id="ARBA00022793"/>
    </source>
</evidence>
<proteinExistence type="predicted"/>
<dbReference type="KEGG" id="rtc:APU90_04225"/>
<dbReference type="Proteomes" id="UP000052979">
    <property type="component" value="Unassembled WGS sequence"/>
</dbReference>
<organism evidence="5 7">
    <name type="scientific">Rathayibacter toxicus</name>
    <dbReference type="NCBI Taxonomy" id="145458"/>
    <lineage>
        <taxon>Bacteria</taxon>
        <taxon>Bacillati</taxon>
        <taxon>Actinomycetota</taxon>
        <taxon>Actinomycetes</taxon>
        <taxon>Micrococcales</taxon>
        <taxon>Microbacteriaceae</taxon>
        <taxon>Rathayibacter</taxon>
    </lineage>
</organism>
<dbReference type="PROSITE" id="PS00187">
    <property type="entry name" value="TPP_ENZYMES"/>
    <property type="match status" value="1"/>
</dbReference>
<dbReference type="PANTHER" id="PTHR42818">
    <property type="entry name" value="SULFOPYRUVATE DECARBOXYLASE SUBUNIT ALPHA"/>
    <property type="match status" value="1"/>
</dbReference>
<dbReference type="InterPro" id="IPR000399">
    <property type="entry name" value="TPP-bd_CS"/>
</dbReference>
<dbReference type="SUPFAM" id="SSF52518">
    <property type="entry name" value="Thiamin diphosphate-binding fold (THDP-binding)"/>
    <property type="match status" value="1"/>
</dbReference>
<reference evidence="5 7" key="1">
    <citation type="submission" date="2015-04" db="EMBL/GenBank/DDBJ databases">
        <title>Draft genome sequence of Rathayibacter toxicus strain FH-142 (AKA 70134 or CS 32), a Western Australian isolate.</title>
        <authorList>
            <consortium name="Consortium for Microbial Forensics and Genomics (microFORGE)"/>
            <person name="Knight B.M."/>
            <person name="Roberts D.P."/>
            <person name="Lin D."/>
            <person name="Hari K."/>
            <person name="Fletcher J."/>
            <person name="Melcher U."/>
            <person name="Blagden T."/>
            <person name="Luster D.G."/>
            <person name="Sechler A.J."/>
            <person name="Schneider W.L."/>
            <person name="Winegar R.A."/>
        </authorList>
    </citation>
    <scope>NUCLEOTIDE SEQUENCE [LARGE SCALE GENOMIC DNA]</scope>
    <source>
        <strain evidence="5 7">FH142</strain>
    </source>
</reference>
<dbReference type="EMBL" id="PSWU01000004">
    <property type="protein sequence ID" value="PPI16211.1"/>
    <property type="molecule type" value="Genomic_DNA"/>
</dbReference>
<dbReference type="GO" id="GO:0000287">
    <property type="term" value="F:magnesium ion binding"/>
    <property type="evidence" value="ECO:0007669"/>
    <property type="project" value="InterPro"/>
</dbReference>
<evidence type="ECO:0000313" key="8">
    <source>
        <dbReference type="Proteomes" id="UP000237966"/>
    </source>
</evidence>
<dbReference type="KEGG" id="rtx:TI83_02250"/>